<dbReference type="GO" id="GO:0003677">
    <property type="term" value="F:DNA binding"/>
    <property type="evidence" value="ECO:0007669"/>
    <property type="project" value="UniProtKB-UniRule"/>
</dbReference>
<dbReference type="PROSITE" id="PS50884">
    <property type="entry name" value="ZF_DOF_2"/>
    <property type="match status" value="1"/>
</dbReference>
<evidence type="ECO:0000256" key="3">
    <source>
        <dbReference type="ARBA" id="ARBA00022833"/>
    </source>
</evidence>
<keyword evidence="1 9" id="KW-0479">Metal-binding</keyword>
<keyword evidence="13" id="KW-1185">Reference proteome</keyword>
<evidence type="ECO:0000256" key="5">
    <source>
        <dbReference type="ARBA" id="ARBA00023125"/>
    </source>
</evidence>
<dbReference type="eggNOG" id="ENOG502QUV1">
    <property type="taxonomic scope" value="Eukaryota"/>
</dbReference>
<accession>A0A022RYJ7</accession>
<evidence type="ECO:0000256" key="9">
    <source>
        <dbReference type="RuleBase" id="RU369094"/>
    </source>
</evidence>
<protein>
    <recommendedName>
        <fullName evidence="9">Dof zinc finger protein</fullName>
    </recommendedName>
</protein>
<comment type="subcellular location">
    <subcellularLocation>
        <location evidence="8 9">Nucleus</location>
    </subcellularLocation>
</comment>
<evidence type="ECO:0000256" key="1">
    <source>
        <dbReference type="ARBA" id="ARBA00022723"/>
    </source>
</evidence>
<dbReference type="GO" id="GO:0003700">
    <property type="term" value="F:DNA-binding transcription factor activity"/>
    <property type="evidence" value="ECO:0007669"/>
    <property type="project" value="UniProtKB-UniRule"/>
</dbReference>
<dbReference type="Proteomes" id="UP000030748">
    <property type="component" value="Unassembled WGS sequence"/>
</dbReference>
<gene>
    <name evidence="12" type="ORF">MIMGU_mgv1a017753mg</name>
</gene>
<sequence>MDPTTTPIPQPESGGRLFSGTAEHPPCPRCDSTDTKFCYYNNYNLSQPRHFCKSCRRYWTRGGALRKVPVGGGTRKSSSSSNKRRRLATPTAATATPRTSSSNNNLVVSCSSENDATAQSRYTDPVVPNTGPGPGSGPGSGYEHGVGVNLNEDAVAESGSVLSCWWSNTAGQMGSGGGLFPFVDGYGLGIGSGMGCGPDVLEWPPLEQVAMGGGDTDAAVVSGESTPVCSTWQMGGGGGEGGGAAETGDYFSWPDLAISTPAAKDVK</sequence>
<evidence type="ECO:0000256" key="4">
    <source>
        <dbReference type="ARBA" id="ARBA00023015"/>
    </source>
</evidence>
<evidence type="ECO:0000256" key="10">
    <source>
        <dbReference type="SAM" id="MobiDB-lite"/>
    </source>
</evidence>
<keyword evidence="5 8" id="KW-0238">DNA-binding</keyword>
<dbReference type="PROSITE" id="PS01361">
    <property type="entry name" value="ZF_DOF_1"/>
    <property type="match status" value="1"/>
</dbReference>
<dbReference type="EMBL" id="KI630200">
    <property type="protein sequence ID" value="EYU45071.1"/>
    <property type="molecule type" value="Genomic_DNA"/>
</dbReference>
<dbReference type="GO" id="GO:0005634">
    <property type="term" value="C:nucleus"/>
    <property type="evidence" value="ECO:0007669"/>
    <property type="project" value="UniProtKB-SubCell"/>
</dbReference>
<dbReference type="Pfam" id="PF02701">
    <property type="entry name" value="Zn_ribbon_Dof"/>
    <property type="match status" value="1"/>
</dbReference>
<proteinExistence type="predicted"/>
<keyword evidence="7 8" id="KW-0539">Nucleus</keyword>
<dbReference type="InterPro" id="IPR003851">
    <property type="entry name" value="Znf_Dof"/>
</dbReference>
<keyword evidence="2 8" id="KW-0863">Zinc-finger</keyword>
<evidence type="ECO:0000256" key="8">
    <source>
        <dbReference type="PROSITE-ProRule" id="PRU00071"/>
    </source>
</evidence>
<dbReference type="PhylomeDB" id="A0A022RYJ7"/>
<dbReference type="KEGG" id="egt:105966486"/>
<dbReference type="AlphaFoldDB" id="A0A022RYJ7"/>
<keyword evidence="3 9" id="KW-0862">Zinc</keyword>
<evidence type="ECO:0000259" key="11">
    <source>
        <dbReference type="PROSITE" id="PS50884"/>
    </source>
</evidence>
<dbReference type="OrthoDB" id="1927254at2759"/>
<feature type="region of interest" description="Disordered" evidence="10">
    <location>
        <begin position="66"/>
        <end position="146"/>
    </location>
</feature>
<name>A0A022RYJ7_ERYGU</name>
<keyword evidence="6 9" id="KW-0804">Transcription</keyword>
<feature type="domain" description="Dof-type" evidence="11">
    <location>
        <begin position="25"/>
        <end position="79"/>
    </location>
</feature>
<keyword evidence="4 9" id="KW-0805">Transcription regulation</keyword>
<dbReference type="STRING" id="4155.A0A022RYJ7"/>
<organism evidence="12 13">
    <name type="scientific">Erythranthe guttata</name>
    <name type="common">Yellow monkey flower</name>
    <name type="synonym">Mimulus guttatus</name>
    <dbReference type="NCBI Taxonomy" id="4155"/>
    <lineage>
        <taxon>Eukaryota</taxon>
        <taxon>Viridiplantae</taxon>
        <taxon>Streptophyta</taxon>
        <taxon>Embryophyta</taxon>
        <taxon>Tracheophyta</taxon>
        <taxon>Spermatophyta</taxon>
        <taxon>Magnoliopsida</taxon>
        <taxon>eudicotyledons</taxon>
        <taxon>Gunneridae</taxon>
        <taxon>Pentapetalae</taxon>
        <taxon>asterids</taxon>
        <taxon>lamiids</taxon>
        <taxon>Lamiales</taxon>
        <taxon>Phrymaceae</taxon>
        <taxon>Erythranthe</taxon>
    </lineage>
</organism>
<dbReference type="InterPro" id="IPR045174">
    <property type="entry name" value="Dof"/>
</dbReference>
<dbReference type="GO" id="GO:0008270">
    <property type="term" value="F:zinc ion binding"/>
    <property type="evidence" value="ECO:0007669"/>
    <property type="project" value="UniProtKB-KW"/>
</dbReference>
<evidence type="ECO:0000256" key="7">
    <source>
        <dbReference type="ARBA" id="ARBA00023242"/>
    </source>
</evidence>
<comment type="function">
    <text evidence="9">Transcription factor that binds specifically to a 5'-AA[AG]G-3' consensus core sequence.</text>
</comment>
<evidence type="ECO:0000256" key="2">
    <source>
        <dbReference type="ARBA" id="ARBA00022771"/>
    </source>
</evidence>
<evidence type="ECO:0000256" key="6">
    <source>
        <dbReference type="ARBA" id="ARBA00023163"/>
    </source>
</evidence>
<dbReference type="PANTHER" id="PTHR31992">
    <property type="entry name" value="DOF ZINC FINGER PROTEIN DOF1.4-RELATED"/>
    <property type="match status" value="1"/>
</dbReference>
<dbReference type="PANTHER" id="PTHR31992:SF312">
    <property type="entry name" value="DOF ZINC FINGER PROTEIN DOF1.6"/>
    <property type="match status" value="1"/>
</dbReference>
<feature type="region of interest" description="Disordered" evidence="10">
    <location>
        <begin position="1"/>
        <end position="25"/>
    </location>
</feature>
<reference evidence="12 13" key="1">
    <citation type="journal article" date="2013" name="Proc. Natl. Acad. Sci. U.S.A.">
        <title>Fine-scale variation in meiotic recombination in Mimulus inferred from population shotgun sequencing.</title>
        <authorList>
            <person name="Hellsten U."/>
            <person name="Wright K.M."/>
            <person name="Jenkins J."/>
            <person name="Shu S."/>
            <person name="Yuan Y."/>
            <person name="Wessler S.R."/>
            <person name="Schmutz J."/>
            <person name="Willis J.H."/>
            <person name="Rokhsar D.S."/>
        </authorList>
    </citation>
    <scope>NUCLEOTIDE SEQUENCE [LARGE SCALE GENOMIC DNA]</scope>
    <source>
        <strain evidence="13">cv. DUN x IM62</strain>
    </source>
</reference>
<feature type="compositionally biased region" description="Gly residues" evidence="10">
    <location>
        <begin position="132"/>
        <end position="144"/>
    </location>
</feature>
<feature type="compositionally biased region" description="Low complexity" evidence="10">
    <location>
        <begin position="88"/>
        <end position="114"/>
    </location>
</feature>
<evidence type="ECO:0000313" key="12">
    <source>
        <dbReference type="EMBL" id="EYU45071.1"/>
    </source>
</evidence>
<evidence type="ECO:0000313" key="13">
    <source>
        <dbReference type="Proteomes" id="UP000030748"/>
    </source>
</evidence>
<feature type="compositionally biased region" description="Pro residues" evidence="10">
    <location>
        <begin position="1"/>
        <end position="10"/>
    </location>
</feature>